<feature type="region of interest" description="Disordered" evidence="1">
    <location>
        <begin position="67"/>
        <end position="106"/>
    </location>
</feature>
<dbReference type="HOGENOM" id="CLU_501097_0_0_1"/>
<dbReference type="Gene3D" id="3.90.1410.10">
    <property type="entry name" value="set domain protein methyltransferase, domain 1"/>
    <property type="match status" value="1"/>
</dbReference>
<accession>B8CFI5</accession>
<evidence type="ECO:0000313" key="4">
    <source>
        <dbReference type="EMBL" id="EED87808.1"/>
    </source>
</evidence>
<reference evidence="4 5" key="2">
    <citation type="journal article" date="2008" name="Nature">
        <title>The Phaeodactylum genome reveals the evolutionary history of diatom genomes.</title>
        <authorList>
            <person name="Bowler C."/>
            <person name="Allen A.E."/>
            <person name="Badger J.H."/>
            <person name="Grimwood J."/>
            <person name="Jabbari K."/>
            <person name="Kuo A."/>
            <person name="Maheswari U."/>
            <person name="Martens C."/>
            <person name="Maumus F."/>
            <person name="Otillar R.P."/>
            <person name="Rayko E."/>
            <person name="Salamov A."/>
            <person name="Vandepoele K."/>
            <person name="Beszteri B."/>
            <person name="Gruber A."/>
            <person name="Heijde M."/>
            <person name="Katinka M."/>
            <person name="Mock T."/>
            <person name="Valentin K."/>
            <person name="Verret F."/>
            <person name="Berges J.A."/>
            <person name="Brownlee C."/>
            <person name="Cadoret J.P."/>
            <person name="Chiovitti A."/>
            <person name="Choi C.J."/>
            <person name="Coesel S."/>
            <person name="De Martino A."/>
            <person name="Detter J.C."/>
            <person name="Durkin C."/>
            <person name="Falciatore A."/>
            <person name="Fournet J."/>
            <person name="Haruta M."/>
            <person name="Huysman M.J."/>
            <person name="Jenkins B.D."/>
            <person name="Jiroutova K."/>
            <person name="Jorgensen R.E."/>
            <person name="Joubert Y."/>
            <person name="Kaplan A."/>
            <person name="Kroger N."/>
            <person name="Kroth P.G."/>
            <person name="La Roche J."/>
            <person name="Lindquist E."/>
            <person name="Lommer M."/>
            <person name="Martin-Jezequel V."/>
            <person name="Lopez P.J."/>
            <person name="Lucas S."/>
            <person name="Mangogna M."/>
            <person name="McGinnis K."/>
            <person name="Medlin L.K."/>
            <person name="Montsant A."/>
            <person name="Oudot-Le Secq M.P."/>
            <person name="Napoli C."/>
            <person name="Obornik M."/>
            <person name="Parker M.S."/>
            <person name="Petit J.L."/>
            <person name="Porcel B.M."/>
            <person name="Poulsen N."/>
            <person name="Robison M."/>
            <person name="Rychlewski L."/>
            <person name="Rynearson T.A."/>
            <person name="Schmutz J."/>
            <person name="Shapiro H."/>
            <person name="Siaut M."/>
            <person name="Stanley M."/>
            <person name="Sussman M.R."/>
            <person name="Taylor A.R."/>
            <person name="Vardi A."/>
            <person name="von Dassow P."/>
            <person name="Vyverman W."/>
            <person name="Willis A."/>
            <person name="Wyrwicz L.S."/>
            <person name="Rokhsar D.S."/>
            <person name="Weissenbach J."/>
            <person name="Armbrust E.V."/>
            <person name="Green B.R."/>
            <person name="Van de Peer Y."/>
            <person name="Grigoriev I.V."/>
        </authorList>
    </citation>
    <scope>NUCLEOTIDE SEQUENCE [LARGE SCALE GENOMIC DNA]</scope>
    <source>
        <strain evidence="4 5">CCMP1335</strain>
    </source>
</reference>
<gene>
    <name evidence="4" type="ORF">THAPSDRAFT_25721</name>
</gene>
<dbReference type="AlphaFoldDB" id="B8CFI5"/>
<dbReference type="SUPFAM" id="SSF82199">
    <property type="entry name" value="SET domain"/>
    <property type="match status" value="1"/>
</dbReference>
<evidence type="ECO:0000256" key="2">
    <source>
        <dbReference type="SAM" id="SignalP"/>
    </source>
</evidence>
<dbReference type="FunFam" id="3.90.1410.10:FF:000059">
    <property type="entry name" value="Uncharacterized protein"/>
    <property type="match status" value="1"/>
</dbReference>
<feature type="chain" id="PRO_5002869853" description="SET domain-containing protein" evidence="2">
    <location>
        <begin position="21"/>
        <end position="544"/>
    </location>
</feature>
<dbReference type="PANTHER" id="PTHR13271:SF137">
    <property type="entry name" value="SET DOMAIN-CONTAINING PROTEIN"/>
    <property type="match status" value="1"/>
</dbReference>
<feature type="compositionally biased region" description="Acidic residues" evidence="1">
    <location>
        <begin position="515"/>
        <end position="531"/>
    </location>
</feature>
<dbReference type="GO" id="GO:0016279">
    <property type="term" value="F:protein-lysine N-methyltransferase activity"/>
    <property type="evidence" value="ECO:0000318"/>
    <property type="project" value="GO_Central"/>
</dbReference>
<evidence type="ECO:0000256" key="1">
    <source>
        <dbReference type="SAM" id="MobiDB-lite"/>
    </source>
</evidence>
<dbReference type="InterPro" id="IPR046341">
    <property type="entry name" value="SET_dom_sf"/>
</dbReference>
<dbReference type="PANTHER" id="PTHR13271">
    <property type="entry name" value="UNCHARACTERIZED PUTATIVE METHYLTRANSFERASE"/>
    <property type="match status" value="1"/>
</dbReference>
<dbReference type="CDD" id="cd10527">
    <property type="entry name" value="SET_LSMT"/>
    <property type="match status" value="1"/>
</dbReference>
<sequence>MMQRLTLLLAAIRATTIINGSINNNFVNAHQPTDEPTTIRLAQQTLNELFLTSQNTRLQAARIAEEAAKADKDSTAAVDTDTDVTKADDENNNDPPNDPSNQHQQQILAASSDPNLHYDGSELIQWINENGGFIHPNVKIGLDPTGNYRGVFVKTVEEMEEESGRVGGIEEEDIICRIPWELLIKPKNYAWKRYWSCDAIRELHHQFLLGDESKHAPYINYLLNQPKGRIISEWTPAGKEFLYKMLDKEVDEEGWVEGGLPPKFMKGFEDVWMDGCGGEDTELARAAFYQFTSRDEDTLMVPFYDMCNHSNDPKKLNTINSKPRRPGKPFVLRATRDINPGEQIFISYTRCNRCWHDIKYKDCTTWSYYSTSDVFDIFGFVEDFPQTWSFPVDTEDYGDEEWDEVLFCLDHDEETGTLLVTFGDNYSEDSEDWVPTSGGLRFLQDQLLRLKDVEVKMKNDEKLMASMPNYEWEMSWRYHEALMTAISAAILAADIEKPENIVEISGMEENRSEDESSDDEEDSSDDSSDDEDKSHRGRSGSDEL</sequence>
<dbReference type="InParanoid" id="B8CFI5"/>
<feature type="region of interest" description="Disordered" evidence="1">
    <location>
        <begin position="501"/>
        <end position="544"/>
    </location>
</feature>
<feature type="domain" description="SET" evidence="3">
    <location>
        <begin position="136"/>
        <end position="349"/>
    </location>
</feature>
<keyword evidence="5" id="KW-1185">Reference proteome</keyword>
<dbReference type="PaxDb" id="35128-Thaps25721"/>
<evidence type="ECO:0000259" key="3">
    <source>
        <dbReference type="PROSITE" id="PS50280"/>
    </source>
</evidence>
<keyword evidence="2" id="KW-0732">Signal</keyword>
<dbReference type="Pfam" id="PF00856">
    <property type="entry name" value="SET"/>
    <property type="match status" value="1"/>
</dbReference>
<dbReference type="OMA" id="YWSCDAI"/>
<dbReference type="Proteomes" id="UP000001449">
    <property type="component" value="Chromosome 22"/>
</dbReference>
<protein>
    <recommendedName>
        <fullName evidence="3">SET domain-containing protein</fullName>
    </recommendedName>
</protein>
<reference evidence="4 5" key="1">
    <citation type="journal article" date="2004" name="Science">
        <title>The genome of the diatom Thalassiosira pseudonana: ecology, evolution, and metabolism.</title>
        <authorList>
            <person name="Armbrust E.V."/>
            <person name="Berges J.A."/>
            <person name="Bowler C."/>
            <person name="Green B.R."/>
            <person name="Martinez D."/>
            <person name="Putnam N.H."/>
            <person name="Zhou S."/>
            <person name="Allen A.E."/>
            <person name="Apt K.E."/>
            <person name="Bechner M."/>
            <person name="Brzezinski M.A."/>
            <person name="Chaal B.K."/>
            <person name="Chiovitti A."/>
            <person name="Davis A.K."/>
            <person name="Demarest M.S."/>
            <person name="Detter J.C."/>
            <person name="Glavina T."/>
            <person name="Goodstein D."/>
            <person name="Hadi M.Z."/>
            <person name="Hellsten U."/>
            <person name="Hildebrand M."/>
            <person name="Jenkins B.D."/>
            <person name="Jurka J."/>
            <person name="Kapitonov V.V."/>
            <person name="Kroger N."/>
            <person name="Lau W.W."/>
            <person name="Lane T.W."/>
            <person name="Larimer F.W."/>
            <person name="Lippmeier J.C."/>
            <person name="Lucas S."/>
            <person name="Medina M."/>
            <person name="Montsant A."/>
            <person name="Obornik M."/>
            <person name="Parker M.S."/>
            <person name="Palenik B."/>
            <person name="Pazour G.J."/>
            <person name="Richardson P.M."/>
            <person name="Rynearson T.A."/>
            <person name="Saito M.A."/>
            <person name="Schwartz D.C."/>
            <person name="Thamatrakoln K."/>
            <person name="Valentin K."/>
            <person name="Vardi A."/>
            <person name="Wilkerson F.P."/>
            <person name="Rokhsar D.S."/>
        </authorList>
    </citation>
    <scope>NUCLEOTIDE SEQUENCE [LARGE SCALE GENOMIC DNA]</scope>
    <source>
        <strain evidence="4 5">CCMP1335</strain>
    </source>
</reference>
<dbReference type="EMBL" id="CM000653">
    <property type="protein sequence ID" value="EED87808.1"/>
    <property type="molecule type" value="Genomic_DNA"/>
</dbReference>
<evidence type="ECO:0000313" key="5">
    <source>
        <dbReference type="Proteomes" id="UP000001449"/>
    </source>
</evidence>
<dbReference type="GeneID" id="7442828"/>
<dbReference type="KEGG" id="tps:THAPSDRAFT_25721"/>
<feature type="compositionally biased region" description="Low complexity" evidence="1">
    <location>
        <begin position="93"/>
        <end position="106"/>
    </location>
</feature>
<dbReference type="InterPro" id="IPR001214">
    <property type="entry name" value="SET_dom"/>
</dbReference>
<feature type="signal peptide" evidence="2">
    <location>
        <begin position="1"/>
        <end position="20"/>
    </location>
</feature>
<organism evidence="4 5">
    <name type="scientific">Thalassiosira pseudonana</name>
    <name type="common">Marine diatom</name>
    <name type="synonym">Cyclotella nana</name>
    <dbReference type="NCBI Taxonomy" id="35128"/>
    <lineage>
        <taxon>Eukaryota</taxon>
        <taxon>Sar</taxon>
        <taxon>Stramenopiles</taxon>
        <taxon>Ochrophyta</taxon>
        <taxon>Bacillariophyta</taxon>
        <taxon>Coscinodiscophyceae</taxon>
        <taxon>Thalassiosirophycidae</taxon>
        <taxon>Thalassiosirales</taxon>
        <taxon>Thalassiosiraceae</taxon>
        <taxon>Thalassiosira</taxon>
    </lineage>
</organism>
<dbReference type="RefSeq" id="XP_002295028.1">
    <property type="nucleotide sequence ID" value="XM_002294992.1"/>
</dbReference>
<proteinExistence type="predicted"/>
<dbReference type="PROSITE" id="PS50280">
    <property type="entry name" value="SET"/>
    <property type="match status" value="1"/>
</dbReference>
<dbReference type="InterPro" id="IPR050600">
    <property type="entry name" value="SETD3_SETD6_MTase"/>
</dbReference>
<name>B8CFI5_THAPS</name>